<comment type="subunit">
    <text evidence="1">Interacts with lipid droplet proteins.</text>
</comment>
<keyword evidence="7" id="KW-1185">Reference proteome</keyword>
<gene>
    <name evidence="6" type="ORF">EJ02DRAFT_500256</name>
</gene>
<evidence type="ECO:0000256" key="3">
    <source>
        <dbReference type="ARBA" id="ARBA00019539"/>
    </source>
</evidence>
<dbReference type="AlphaFoldDB" id="A0A6A5T335"/>
<dbReference type="GO" id="GO:0005829">
    <property type="term" value="C:cytosol"/>
    <property type="evidence" value="ECO:0007669"/>
    <property type="project" value="TreeGrafter"/>
</dbReference>
<name>A0A6A5T335_9PLEO</name>
<evidence type="ECO:0000313" key="6">
    <source>
        <dbReference type="EMBL" id="KAF1946119.1"/>
    </source>
</evidence>
<dbReference type="GO" id="GO:0005634">
    <property type="term" value="C:nucleus"/>
    <property type="evidence" value="ECO:0007669"/>
    <property type="project" value="TreeGrafter"/>
</dbReference>
<feature type="compositionally biased region" description="Basic and acidic residues" evidence="5">
    <location>
        <begin position="197"/>
        <end position="213"/>
    </location>
</feature>
<dbReference type="PANTHER" id="PTHR31859:SF1">
    <property type="entry name" value="TETRATRICOPEPTIDE REPEAT PROTEIN 39C"/>
    <property type="match status" value="1"/>
</dbReference>
<proteinExistence type="predicted"/>
<feature type="region of interest" description="Disordered" evidence="5">
    <location>
        <begin position="89"/>
        <end position="109"/>
    </location>
</feature>
<organism evidence="6 7">
    <name type="scientific">Clathrospora elynae</name>
    <dbReference type="NCBI Taxonomy" id="706981"/>
    <lineage>
        <taxon>Eukaryota</taxon>
        <taxon>Fungi</taxon>
        <taxon>Dikarya</taxon>
        <taxon>Ascomycota</taxon>
        <taxon>Pezizomycotina</taxon>
        <taxon>Dothideomycetes</taxon>
        <taxon>Pleosporomycetidae</taxon>
        <taxon>Pleosporales</taxon>
        <taxon>Diademaceae</taxon>
        <taxon>Clathrospora</taxon>
    </lineage>
</organism>
<evidence type="ECO:0000256" key="4">
    <source>
        <dbReference type="ARBA" id="ARBA00043897"/>
    </source>
</evidence>
<feature type="region of interest" description="Disordered" evidence="5">
    <location>
        <begin position="169"/>
        <end position="231"/>
    </location>
</feature>
<dbReference type="PANTHER" id="PTHR31859">
    <property type="entry name" value="TETRATRICOPEPTIDE REPEAT PROTEIN 39 FAMILY MEMBER"/>
    <property type="match status" value="1"/>
</dbReference>
<feature type="compositionally biased region" description="Low complexity" evidence="5">
    <location>
        <begin position="172"/>
        <end position="194"/>
    </location>
</feature>
<dbReference type="OrthoDB" id="2154985at2759"/>
<protein>
    <recommendedName>
        <fullName evidence="2">Inclusion body clearance protein IML2</fullName>
    </recommendedName>
    <alternativeName>
        <fullName evidence="3">Inclusion body clearance protein iml2</fullName>
    </alternativeName>
</protein>
<dbReference type="Pfam" id="PF10300">
    <property type="entry name" value="Iml2-TPR_39"/>
    <property type="match status" value="1"/>
</dbReference>
<sequence>MFKVGGWLKGHTPGHAKSLDSLSELAQIQDAMSAVTHIMNDDVETAEELLSKGNSPFHQLGVGVCTFMRATLGFEQEVMREAANALSQAENSAYEQQRRASKDPTAYRSPIYPPGTEYAVCQAESQLMSAIVGVLNESLTEAIKSFYKLRKAYLTLEAVMENEKKFLKERSMSSVNSVGSRGSSRASSVRSNMVDSTLRDSRPSKVTKSEVKKVVTPGPKTATDDDDDDDFDFVDAEEDHRGDETPMEYMGHLNVSAGKGASVALNNAQRKVDIASSSAPGLPTANKSPTHSIPEAIEDFEKLTLNDLGTPEADIATFSDHPVDVFILSGSNFCFGMLLLLLSFIPPSFASLLKIVGFKGDRERGMRMLWQATKFHNIHGAMSGVVLMGYLNGFTNFCDILPTTGEGAYPKERCKALLRHMRERYPKSHLWLLEESRMMAVEKQLEKAVKFMADAGKSPLKQLEALSWFERSLNNMYMHDYEACASAFENCITLNNWSHGLYYYIIAASYIELYRRNKTENPLASKKYATEAEAYIKKVIPNTGKKKFMARQLPFDIFVVRKIQKWEARAKEWGCDLVDAVGVSPLEEMIYFWNGYKRMSDDHLQRSLANLAWSESSANPHWEKEGLDERSILSVLRAATLRNMNRTVEAKVLLEREVLPVDRTLFKGNLKDNWTAPCARYEMAANIWREADVDGHPETNPQMLDQCKDWLEEVTKWDGFDLDARIGMKITTGRETLRKLGVQC</sequence>
<dbReference type="GO" id="GO:0005741">
    <property type="term" value="C:mitochondrial outer membrane"/>
    <property type="evidence" value="ECO:0007669"/>
    <property type="project" value="TreeGrafter"/>
</dbReference>
<evidence type="ECO:0000256" key="5">
    <source>
        <dbReference type="SAM" id="MobiDB-lite"/>
    </source>
</evidence>
<evidence type="ECO:0000313" key="7">
    <source>
        <dbReference type="Proteomes" id="UP000800038"/>
    </source>
</evidence>
<reference evidence="6" key="1">
    <citation type="journal article" date="2020" name="Stud. Mycol.">
        <title>101 Dothideomycetes genomes: a test case for predicting lifestyles and emergence of pathogens.</title>
        <authorList>
            <person name="Haridas S."/>
            <person name="Albert R."/>
            <person name="Binder M."/>
            <person name="Bloem J."/>
            <person name="Labutti K."/>
            <person name="Salamov A."/>
            <person name="Andreopoulos B."/>
            <person name="Baker S."/>
            <person name="Barry K."/>
            <person name="Bills G."/>
            <person name="Bluhm B."/>
            <person name="Cannon C."/>
            <person name="Castanera R."/>
            <person name="Culley D."/>
            <person name="Daum C."/>
            <person name="Ezra D."/>
            <person name="Gonzalez J."/>
            <person name="Henrissat B."/>
            <person name="Kuo A."/>
            <person name="Liang C."/>
            <person name="Lipzen A."/>
            <person name="Lutzoni F."/>
            <person name="Magnuson J."/>
            <person name="Mondo S."/>
            <person name="Nolan M."/>
            <person name="Ohm R."/>
            <person name="Pangilinan J."/>
            <person name="Park H.-J."/>
            <person name="Ramirez L."/>
            <person name="Alfaro M."/>
            <person name="Sun H."/>
            <person name="Tritt A."/>
            <person name="Yoshinaga Y."/>
            <person name="Zwiers L.-H."/>
            <person name="Turgeon B."/>
            <person name="Goodwin S."/>
            <person name="Spatafora J."/>
            <person name="Crous P."/>
            <person name="Grigoriev I."/>
        </authorList>
    </citation>
    <scope>NUCLEOTIDE SEQUENCE</scope>
    <source>
        <strain evidence="6">CBS 161.51</strain>
    </source>
</reference>
<accession>A0A6A5T335</accession>
<dbReference type="EMBL" id="ML976005">
    <property type="protein sequence ID" value="KAF1946119.1"/>
    <property type="molecule type" value="Genomic_DNA"/>
</dbReference>
<dbReference type="InterPro" id="IPR019412">
    <property type="entry name" value="IML2/TPR_39"/>
</dbReference>
<evidence type="ECO:0000256" key="2">
    <source>
        <dbReference type="ARBA" id="ARBA00018424"/>
    </source>
</evidence>
<dbReference type="Proteomes" id="UP000800038">
    <property type="component" value="Unassembled WGS sequence"/>
</dbReference>
<evidence type="ECO:0000256" key="1">
    <source>
        <dbReference type="ARBA" id="ARBA00011408"/>
    </source>
</evidence>
<comment type="function">
    <text evidence="4">Inclusion body (IB) resident protein that interacts strongly with lipid droplet (LD) proteins. Involved in LD-mediated IB clearing after protein folding stress, probably by enabling access to the IBs of an LD-stored soluble sterol derivative that acts as a chaperone in inclusion clearing.</text>
</comment>